<dbReference type="GO" id="GO:0042729">
    <property type="term" value="C:DASH complex"/>
    <property type="evidence" value="ECO:0007669"/>
    <property type="project" value="InterPro"/>
</dbReference>
<dbReference type="InterPro" id="IPR013251">
    <property type="entry name" value="DASH_Spc19"/>
</dbReference>
<keyword evidence="9" id="KW-0131">Cell cycle</keyword>
<comment type="subcellular location">
    <subcellularLocation>
        <location evidence="3">Chromosome</location>
        <location evidence="3">Centromere</location>
        <location evidence="3">Kinetochore</location>
    </subcellularLocation>
    <subcellularLocation>
        <location evidence="2">Cytoplasm</location>
        <location evidence="2">Cytoskeleton</location>
        <location evidence="2">Spindle</location>
    </subcellularLocation>
    <subcellularLocation>
        <location evidence="1">Nucleus</location>
    </subcellularLocation>
</comment>
<evidence type="ECO:0000256" key="15">
    <source>
        <dbReference type="ARBA" id="ARBA00032583"/>
    </source>
</evidence>
<evidence type="ECO:0000256" key="4">
    <source>
        <dbReference type="ARBA" id="ARBA00008952"/>
    </source>
</evidence>
<name>A0A1E4U1R6_PACTA</name>
<evidence type="ECO:0000256" key="6">
    <source>
        <dbReference type="ARBA" id="ARBA00022454"/>
    </source>
</evidence>
<dbReference type="GO" id="GO:0005876">
    <property type="term" value="C:spindle microtubule"/>
    <property type="evidence" value="ECO:0007669"/>
    <property type="project" value="InterPro"/>
</dbReference>
<dbReference type="AlphaFoldDB" id="A0A1E4U1R6"/>
<keyword evidence="9" id="KW-0132">Cell division</keyword>
<evidence type="ECO:0000256" key="1">
    <source>
        <dbReference type="ARBA" id="ARBA00004123"/>
    </source>
</evidence>
<dbReference type="PANTHER" id="PTHR28262">
    <property type="entry name" value="DASH COMPLEX SUBUNIT SPC19"/>
    <property type="match status" value="1"/>
</dbReference>
<reference evidence="19" key="1">
    <citation type="submission" date="2016-05" db="EMBL/GenBank/DDBJ databases">
        <title>Comparative genomics of biotechnologically important yeasts.</title>
        <authorList>
            <consortium name="DOE Joint Genome Institute"/>
            <person name="Riley R."/>
            <person name="Haridas S."/>
            <person name="Wolfe K.H."/>
            <person name="Lopes M.R."/>
            <person name="Hittinger C.T."/>
            <person name="Goker M."/>
            <person name="Salamov A."/>
            <person name="Wisecaver J."/>
            <person name="Long T.M."/>
            <person name="Aerts A.L."/>
            <person name="Barry K."/>
            <person name="Choi C."/>
            <person name="Clum A."/>
            <person name="Coughlan A.Y."/>
            <person name="Deshpande S."/>
            <person name="Douglass A.P."/>
            <person name="Hanson S.J."/>
            <person name="Klenk H.-P."/>
            <person name="Labutti K."/>
            <person name="Lapidus A."/>
            <person name="Lindquist E."/>
            <person name="Lipzen A."/>
            <person name="Meier-Kolthoff J.P."/>
            <person name="Ohm R.A."/>
            <person name="Otillar R.P."/>
            <person name="Pangilinan J."/>
            <person name="Peng Y."/>
            <person name="Rokas A."/>
            <person name="Rosa C.A."/>
            <person name="Scheuner C."/>
            <person name="Sibirny A.A."/>
            <person name="Slot J.C."/>
            <person name="Stielow J.B."/>
            <person name="Sun H."/>
            <person name="Kurtzman C.P."/>
            <person name="Blackwell M."/>
            <person name="Grigoriev I.V."/>
            <person name="Jeffries T.W."/>
        </authorList>
    </citation>
    <scope>NUCLEOTIDE SEQUENCE [LARGE SCALE GENOMIC DNA]</scope>
    <source>
        <strain evidence="19">NRRL Y-2460</strain>
    </source>
</reference>
<comment type="similarity">
    <text evidence="4">Belongs to the DASH complex SPC19 family.</text>
</comment>
<proteinExistence type="inferred from homology"/>
<dbReference type="Pfam" id="PF08287">
    <property type="entry name" value="DASH_Spc19"/>
    <property type="match status" value="1"/>
</dbReference>
<evidence type="ECO:0000313" key="19">
    <source>
        <dbReference type="Proteomes" id="UP000094236"/>
    </source>
</evidence>
<organism evidence="18 19">
    <name type="scientific">Pachysolen tannophilus NRRL Y-2460</name>
    <dbReference type="NCBI Taxonomy" id="669874"/>
    <lineage>
        <taxon>Eukaryota</taxon>
        <taxon>Fungi</taxon>
        <taxon>Dikarya</taxon>
        <taxon>Ascomycota</taxon>
        <taxon>Saccharomycotina</taxon>
        <taxon>Pichiomycetes</taxon>
        <taxon>Pachysolenaceae</taxon>
        <taxon>Pachysolen</taxon>
    </lineage>
</organism>
<keyword evidence="12" id="KW-0206">Cytoskeleton</keyword>
<gene>
    <name evidence="18" type="ORF">PACTADRAFT_31367</name>
</gene>
<dbReference type="STRING" id="669874.A0A1E4U1R6"/>
<dbReference type="Proteomes" id="UP000094236">
    <property type="component" value="Unassembled WGS sequence"/>
</dbReference>
<evidence type="ECO:0000256" key="2">
    <source>
        <dbReference type="ARBA" id="ARBA00004186"/>
    </source>
</evidence>
<evidence type="ECO:0000256" key="12">
    <source>
        <dbReference type="ARBA" id="ARBA00023212"/>
    </source>
</evidence>
<keyword evidence="17" id="KW-0175">Coiled coil</keyword>
<keyword evidence="19" id="KW-1185">Reference proteome</keyword>
<dbReference type="GO" id="GO:0008608">
    <property type="term" value="P:attachment of spindle microtubules to kinetochore"/>
    <property type="evidence" value="ECO:0007669"/>
    <property type="project" value="InterPro"/>
</dbReference>
<keyword evidence="10" id="KW-0159">Chromosome partition</keyword>
<evidence type="ECO:0000256" key="11">
    <source>
        <dbReference type="ARBA" id="ARBA00022838"/>
    </source>
</evidence>
<keyword evidence="13" id="KW-0539">Nucleus</keyword>
<protein>
    <recommendedName>
        <fullName evidence="5">DASH complex subunit SPC19</fullName>
    </recommendedName>
    <alternativeName>
        <fullName evidence="15">Outer kinetochore protein SPC19</fullName>
    </alternativeName>
</protein>
<evidence type="ECO:0000256" key="10">
    <source>
        <dbReference type="ARBA" id="ARBA00022829"/>
    </source>
</evidence>
<keyword evidence="14" id="KW-0137">Centromere</keyword>
<evidence type="ECO:0000256" key="13">
    <source>
        <dbReference type="ARBA" id="ARBA00023242"/>
    </source>
</evidence>
<keyword evidence="8" id="KW-0493">Microtubule</keyword>
<dbReference type="EMBL" id="KV454011">
    <property type="protein sequence ID" value="ODV97953.1"/>
    <property type="molecule type" value="Genomic_DNA"/>
</dbReference>
<evidence type="ECO:0000256" key="14">
    <source>
        <dbReference type="ARBA" id="ARBA00023328"/>
    </source>
</evidence>
<evidence type="ECO:0000256" key="3">
    <source>
        <dbReference type="ARBA" id="ARBA00004629"/>
    </source>
</evidence>
<evidence type="ECO:0000256" key="8">
    <source>
        <dbReference type="ARBA" id="ARBA00022701"/>
    </source>
</evidence>
<evidence type="ECO:0000256" key="9">
    <source>
        <dbReference type="ARBA" id="ARBA00022776"/>
    </source>
</evidence>
<keyword evidence="7" id="KW-0963">Cytoplasm</keyword>
<keyword evidence="6" id="KW-0158">Chromosome</keyword>
<dbReference type="OrthoDB" id="3361333at2759"/>
<sequence length="178" mass="20550">MSYNIQTNLEGCIKSLAISNGIMDSSLELLSNSTDDFPRLCKILKQNKVFTTVPELDIKIATKNLNKNLMPQINSLIIKIEAELVKLEKNKQKLLDKCELQQTRLENFNKIHNNLSNKENFILNNDEMNSSEEDIIGTEEELQKLKFLKGKKERLKYSLSRLNLQENKKRLSIIPSNI</sequence>
<comment type="subunit">
    <text evidence="16">Component of the DASH complex consisting of ASK1, DAD1, DAD2, DAD3, DAD4, DAM1, DUO1, HSK3, SPC19 and SPC34, with a stoichiometry of one copy of each subunit per complex. Multiple DASH complexes oligomerize to form a ring that encircles spindle microtubules and organizes the rod-like NDC80 complexes of the outer kinetochore. DASH complex oligomerization strengthens microtubule attachments. On cytoplasmic microtubules, DASH complexes appear to form patches instead of rings.</text>
</comment>
<evidence type="ECO:0000256" key="17">
    <source>
        <dbReference type="SAM" id="Coils"/>
    </source>
</evidence>
<evidence type="ECO:0000256" key="5">
    <source>
        <dbReference type="ARBA" id="ARBA00016329"/>
    </source>
</evidence>
<dbReference type="PANTHER" id="PTHR28262:SF1">
    <property type="entry name" value="DASH COMPLEX SUBUNIT SPC19"/>
    <property type="match status" value="1"/>
</dbReference>
<feature type="coiled-coil region" evidence="17">
    <location>
        <begin position="77"/>
        <end position="104"/>
    </location>
</feature>
<evidence type="ECO:0000256" key="16">
    <source>
        <dbReference type="ARBA" id="ARBA00046633"/>
    </source>
</evidence>
<keyword evidence="11" id="KW-0995">Kinetochore</keyword>
<keyword evidence="9" id="KW-0498">Mitosis</keyword>
<accession>A0A1E4U1R6</accession>
<evidence type="ECO:0000313" key="18">
    <source>
        <dbReference type="EMBL" id="ODV97953.1"/>
    </source>
</evidence>
<evidence type="ECO:0000256" key="7">
    <source>
        <dbReference type="ARBA" id="ARBA00022490"/>
    </source>
</evidence>